<dbReference type="GO" id="GO:0005524">
    <property type="term" value="F:ATP binding"/>
    <property type="evidence" value="ECO:0007669"/>
    <property type="project" value="InterPro"/>
</dbReference>
<sequence length="473" mass="51402">MQQLASFRSRSCVLQKKAKTRRLSSRPMNADVNSKTYCSLREFRSDDFALESRVGSIGILSISSYKPSASGFDSDSLKVNDLRVEQLGSQEAKEDNITATLWKGRIARGELGGTRVILKAYPARTEGMDGFTADTLAANELATHAALQPPSVPQECPQLAKLLGGFVSGLGGTVTEQWLVFRNDGLASAESYCAKATQASADGRAVGEGEFWDRFDASRPIRRRKIFILKCIREMLTGLAFMHSRNRLHQSLGPSSLILSTTEERDAYGLRCRLRDLAFAVDVSDEALMGGATLSEIWERGSVQSNADPKQSVAEALWQRARREGAWSGPEKRAFGIADDVYAAGLLLAYMCLVPLSEPGSIDGPSIQVQDRRPPMRGERLHGPCCWARPLTRKGVVGHHGRSVPGSPDGADLRCGLGPGNRPHAAGTRAVGLVPQGTFAIALEDPRHLPVHRPFLFIPPSSSFQSLCALMLV</sequence>
<accession>A0A061R7A5</accession>
<dbReference type="AlphaFoldDB" id="A0A061R7A5"/>
<proteinExistence type="predicted"/>
<name>A0A061R7A5_9CHLO</name>
<organism evidence="2">
    <name type="scientific">Tetraselmis sp. GSL018</name>
    <dbReference type="NCBI Taxonomy" id="582737"/>
    <lineage>
        <taxon>Eukaryota</taxon>
        <taxon>Viridiplantae</taxon>
        <taxon>Chlorophyta</taxon>
        <taxon>core chlorophytes</taxon>
        <taxon>Chlorodendrophyceae</taxon>
        <taxon>Chlorodendrales</taxon>
        <taxon>Chlorodendraceae</taxon>
        <taxon>Tetraselmis</taxon>
    </lineage>
</organism>
<dbReference type="InterPro" id="IPR000719">
    <property type="entry name" value="Prot_kinase_dom"/>
</dbReference>
<dbReference type="PANTHER" id="PTHR36796">
    <property type="entry name" value="PROTEIN KINASE SUPERFAMILY PROTEIN"/>
    <property type="match status" value="1"/>
</dbReference>
<dbReference type="PROSITE" id="PS50011">
    <property type="entry name" value="PROTEIN_KINASE_DOM"/>
    <property type="match status" value="1"/>
</dbReference>
<dbReference type="GO" id="GO:0009507">
    <property type="term" value="C:chloroplast"/>
    <property type="evidence" value="ECO:0007669"/>
    <property type="project" value="TreeGrafter"/>
</dbReference>
<dbReference type="InterPro" id="IPR011009">
    <property type="entry name" value="Kinase-like_dom_sf"/>
</dbReference>
<reference evidence="2" key="1">
    <citation type="submission" date="2014-05" db="EMBL/GenBank/DDBJ databases">
        <title>The transcriptome of the halophilic microalga Tetraselmis sp. GSL018 isolated from the Great Salt Lake, Utah.</title>
        <authorList>
            <person name="Jinkerson R.E."/>
            <person name="D'Adamo S."/>
            <person name="Posewitz M.C."/>
        </authorList>
    </citation>
    <scope>NUCLEOTIDE SEQUENCE</scope>
    <source>
        <strain evidence="2">GSL018</strain>
    </source>
</reference>
<dbReference type="EMBL" id="GBEZ01017528">
    <property type="protein sequence ID" value="JAC68817.1"/>
    <property type="molecule type" value="Transcribed_RNA"/>
</dbReference>
<evidence type="ECO:0000259" key="1">
    <source>
        <dbReference type="PROSITE" id="PS50011"/>
    </source>
</evidence>
<gene>
    <name evidence="2" type="ORF">TSPGSL018_7857</name>
</gene>
<dbReference type="PANTHER" id="PTHR36796:SF1">
    <property type="entry name" value="PROTEIN KINASE SUPERFAMILY PROTEIN"/>
    <property type="match status" value="1"/>
</dbReference>
<evidence type="ECO:0000313" key="2">
    <source>
        <dbReference type="EMBL" id="JAC68817.1"/>
    </source>
</evidence>
<dbReference type="GO" id="GO:0004672">
    <property type="term" value="F:protein kinase activity"/>
    <property type="evidence" value="ECO:0007669"/>
    <property type="project" value="InterPro"/>
</dbReference>
<dbReference type="Gene3D" id="1.10.510.10">
    <property type="entry name" value="Transferase(Phosphotransferase) domain 1"/>
    <property type="match status" value="1"/>
</dbReference>
<dbReference type="SUPFAM" id="SSF56112">
    <property type="entry name" value="Protein kinase-like (PK-like)"/>
    <property type="match status" value="1"/>
</dbReference>
<feature type="domain" description="Protein kinase" evidence="1">
    <location>
        <begin position="62"/>
        <end position="473"/>
    </location>
</feature>
<protein>
    <submittedName>
        <fullName evidence="2">Atp binding</fullName>
    </submittedName>
</protein>